<protein>
    <submittedName>
        <fullName evidence="2">Uncharacterized protein</fullName>
    </submittedName>
</protein>
<proteinExistence type="predicted"/>
<gene>
    <name evidence="2" type="ORF">NDU88_005173</name>
</gene>
<dbReference type="Proteomes" id="UP001066276">
    <property type="component" value="Chromosome 2_1"/>
</dbReference>
<sequence>MAVEDHRNKVSDRDRELLYLRDKIMDLEDKGPRDNVRFFGLPEHAEGADVKGFIPLLTKLDFTPLPELQRAHHLGPACLATLEHPLTIIACFFHQQQVRQLLSTARSHGPYDHEGHIIHITADLSKEANDQRKAFLALQLQLCKIYIKFGLFEPGRMWIIKDDFYDLDALGLFLDGMTKRDMDLTSLDSEPVPHPASSPPPGSVRGDQWRTEHTTGVGILRDQPDRNMALKAVVDITSIHNRDKSQSWL</sequence>
<feature type="region of interest" description="Disordered" evidence="1">
    <location>
        <begin position="184"/>
        <end position="209"/>
    </location>
</feature>
<dbReference type="EMBL" id="JANPWB010000003">
    <property type="protein sequence ID" value="KAJ1201361.1"/>
    <property type="molecule type" value="Genomic_DNA"/>
</dbReference>
<evidence type="ECO:0000313" key="3">
    <source>
        <dbReference type="Proteomes" id="UP001066276"/>
    </source>
</evidence>
<evidence type="ECO:0000313" key="2">
    <source>
        <dbReference type="EMBL" id="KAJ1201361.1"/>
    </source>
</evidence>
<accession>A0AAV7VKW4</accession>
<dbReference type="Gene3D" id="3.30.70.1820">
    <property type="entry name" value="L1 transposable element, RRM domain"/>
    <property type="match status" value="1"/>
</dbReference>
<keyword evidence="3" id="KW-1185">Reference proteome</keyword>
<feature type="compositionally biased region" description="Pro residues" evidence="1">
    <location>
        <begin position="192"/>
        <end position="202"/>
    </location>
</feature>
<organism evidence="2 3">
    <name type="scientific">Pleurodeles waltl</name>
    <name type="common">Iberian ribbed newt</name>
    <dbReference type="NCBI Taxonomy" id="8319"/>
    <lineage>
        <taxon>Eukaryota</taxon>
        <taxon>Metazoa</taxon>
        <taxon>Chordata</taxon>
        <taxon>Craniata</taxon>
        <taxon>Vertebrata</taxon>
        <taxon>Euteleostomi</taxon>
        <taxon>Amphibia</taxon>
        <taxon>Batrachia</taxon>
        <taxon>Caudata</taxon>
        <taxon>Salamandroidea</taxon>
        <taxon>Salamandridae</taxon>
        <taxon>Pleurodelinae</taxon>
        <taxon>Pleurodeles</taxon>
    </lineage>
</organism>
<name>A0AAV7VKW4_PLEWA</name>
<reference evidence="2" key="1">
    <citation type="journal article" date="2022" name="bioRxiv">
        <title>Sequencing and chromosome-scale assembly of the giantPleurodeles waltlgenome.</title>
        <authorList>
            <person name="Brown T."/>
            <person name="Elewa A."/>
            <person name="Iarovenko S."/>
            <person name="Subramanian E."/>
            <person name="Araus A.J."/>
            <person name="Petzold A."/>
            <person name="Susuki M."/>
            <person name="Suzuki K.-i.T."/>
            <person name="Hayashi T."/>
            <person name="Toyoda A."/>
            <person name="Oliveira C."/>
            <person name="Osipova E."/>
            <person name="Leigh N.D."/>
            <person name="Simon A."/>
            <person name="Yun M.H."/>
        </authorList>
    </citation>
    <scope>NUCLEOTIDE SEQUENCE</scope>
    <source>
        <strain evidence="2">20211129_DDA</strain>
        <tissue evidence="2">Liver</tissue>
    </source>
</reference>
<dbReference type="AlphaFoldDB" id="A0AAV7VKW4"/>
<comment type="caution">
    <text evidence="2">The sequence shown here is derived from an EMBL/GenBank/DDBJ whole genome shotgun (WGS) entry which is preliminary data.</text>
</comment>
<evidence type="ECO:0000256" key="1">
    <source>
        <dbReference type="SAM" id="MobiDB-lite"/>
    </source>
</evidence>